<keyword evidence="12" id="KW-0255">Endonuclease</keyword>
<evidence type="ECO:0000256" key="2">
    <source>
        <dbReference type="ARBA" id="ARBA00004496"/>
    </source>
</evidence>
<dbReference type="GO" id="GO:0004525">
    <property type="term" value="F:ribonuclease III activity"/>
    <property type="evidence" value="ECO:0007669"/>
    <property type="project" value="UniProtKB-EC"/>
</dbReference>
<dbReference type="FunFam" id="1.10.1520.10:FF:000001">
    <property type="entry name" value="Ribonuclease 3"/>
    <property type="match status" value="1"/>
</dbReference>
<keyword evidence="13" id="KW-0378">Hydrolase</keyword>
<evidence type="ECO:0000256" key="3">
    <source>
        <dbReference type="ARBA" id="ARBA00010183"/>
    </source>
</evidence>
<keyword evidence="14" id="KW-0460">Magnesium</keyword>
<evidence type="ECO:0000256" key="7">
    <source>
        <dbReference type="ARBA" id="ARBA00022552"/>
    </source>
</evidence>
<evidence type="ECO:0000259" key="17">
    <source>
        <dbReference type="PROSITE" id="PS50142"/>
    </source>
</evidence>
<evidence type="ECO:0000256" key="9">
    <source>
        <dbReference type="ARBA" id="ARBA00022694"/>
    </source>
</evidence>
<reference evidence="18" key="1">
    <citation type="submission" date="2014-06" db="EMBL/GenBank/DDBJ databases">
        <title>Key roles for freshwater Actinobacteria revealed by deep metagenomic sequencing.</title>
        <authorList>
            <person name="Ghai R."/>
            <person name="Mizuno C.M."/>
            <person name="Picazo A."/>
            <person name="Camacho A."/>
            <person name="Rodriguez-Valera F."/>
        </authorList>
    </citation>
    <scope>NUCLEOTIDE SEQUENCE</scope>
</reference>
<name>A0A094QFM0_9ZZZZ</name>
<gene>
    <name evidence="18" type="ORF">GM51_4145</name>
</gene>
<feature type="domain" description="DRBM" evidence="16">
    <location>
        <begin position="151"/>
        <end position="219"/>
    </location>
</feature>
<keyword evidence="15" id="KW-0694">RNA-binding</keyword>
<dbReference type="FunFam" id="3.30.160.20:FF:000003">
    <property type="entry name" value="Ribonuclease 3"/>
    <property type="match status" value="1"/>
</dbReference>
<dbReference type="CDD" id="cd00593">
    <property type="entry name" value="RIBOc"/>
    <property type="match status" value="1"/>
</dbReference>
<dbReference type="Gene3D" id="1.10.1520.10">
    <property type="entry name" value="Ribonuclease III domain"/>
    <property type="match status" value="1"/>
</dbReference>
<dbReference type="Pfam" id="PF14622">
    <property type="entry name" value="Ribonucleas_3_3"/>
    <property type="match status" value="1"/>
</dbReference>
<evidence type="ECO:0000256" key="10">
    <source>
        <dbReference type="ARBA" id="ARBA00022722"/>
    </source>
</evidence>
<keyword evidence="7" id="KW-0698">rRNA processing</keyword>
<comment type="catalytic activity">
    <reaction evidence="1">
        <text>Endonucleolytic cleavage to 5'-phosphomonoester.</text>
        <dbReference type="EC" id="3.1.26.3"/>
    </reaction>
</comment>
<dbReference type="NCBIfam" id="TIGR02191">
    <property type="entry name" value="RNaseIII"/>
    <property type="match status" value="1"/>
</dbReference>
<dbReference type="EMBL" id="JNSL01000015">
    <property type="protein sequence ID" value="KGA21064.1"/>
    <property type="molecule type" value="Genomic_DNA"/>
</dbReference>
<dbReference type="GO" id="GO:0042802">
    <property type="term" value="F:identical protein binding"/>
    <property type="evidence" value="ECO:0007669"/>
    <property type="project" value="UniProtKB-ARBA"/>
</dbReference>
<evidence type="ECO:0000313" key="18">
    <source>
        <dbReference type="EMBL" id="KGA21064.1"/>
    </source>
</evidence>
<keyword evidence="11" id="KW-0479">Metal-binding</keyword>
<evidence type="ECO:0000256" key="5">
    <source>
        <dbReference type="ARBA" id="ARBA00012177"/>
    </source>
</evidence>
<dbReference type="SMART" id="SM00358">
    <property type="entry name" value="DSRM"/>
    <property type="match status" value="1"/>
</dbReference>
<organism evidence="18">
    <name type="scientific">freshwater metagenome</name>
    <dbReference type="NCBI Taxonomy" id="449393"/>
    <lineage>
        <taxon>unclassified sequences</taxon>
        <taxon>metagenomes</taxon>
        <taxon>ecological metagenomes</taxon>
    </lineage>
</organism>
<dbReference type="InterPro" id="IPR000999">
    <property type="entry name" value="RNase_III_dom"/>
</dbReference>
<evidence type="ECO:0000256" key="4">
    <source>
        <dbReference type="ARBA" id="ARBA00011738"/>
    </source>
</evidence>
<evidence type="ECO:0000256" key="11">
    <source>
        <dbReference type="ARBA" id="ARBA00022723"/>
    </source>
</evidence>
<accession>A0A094QFM0</accession>
<dbReference type="GO" id="GO:0008033">
    <property type="term" value="P:tRNA processing"/>
    <property type="evidence" value="ECO:0007669"/>
    <property type="project" value="UniProtKB-KW"/>
</dbReference>
<dbReference type="CDD" id="cd10845">
    <property type="entry name" value="DSRM_RNAse_III_family"/>
    <property type="match status" value="1"/>
</dbReference>
<proteinExistence type="inferred from homology"/>
<dbReference type="PANTHER" id="PTHR11207">
    <property type="entry name" value="RIBONUCLEASE III"/>
    <property type="match status" value="1"/>
</dbReference>
<evidence type="ECO:0000259" key="16">
    <source>
        <dbReference type="PROSITE" id="PS50137"/>
    </source>
</evidence>
<dbReference type="AlphaFoldDB" id="A0A094QFM0"/>
<dbReference type="HAMAP" id="MF_00104">
    <property type="entry name" value="RNase_III"/>
    <property type="match status" value="1"/>
</dbReference>
<dbReference type="InterPro" id="IPR036389">
    <property type="entry name" value="RNase_III_sf"/>
</dbReference>
<keyword evidence="6" id="KW-0963">Cytoplasm</keyword>
<dbReference type="InterPro" id="IPR014720">
    <property type="entry name" value="dsRBD_dom"/>
</dbReference>
<dbReference type="SUPFAM" id="SSF69065">
    <property type="entry name" value="RNase III domain-like"/>
    <property type="match status" value="1"/>
</dbReference>
<dbReference type="GO" id="GO:0005737">
    <property type="term" value="C:cytoplasm"/>
    <property type="evidence" value="ECO:0007669"/>
    <property type="project" value="UniProtKB-SubCell"/>
</dbReference>
<keyword evidence="8" id="KW-0507">mRNA processing</keyword>
<dbReference type="PANTHER" id="PTHR11207:SF0">
    <property type="entry name" value="RIBONUCLEASE 3"/>
    <property type="match status" value="1"/>
</dbReference>
<feature type="domain" description="RNase III" evidence="17">
    <location>
        <begin position="1"/>
        <end position="124"/>
    </location>
</feature>
<comment type="subunit">
    <text evidence="4">Homodimer.</text>
</comment>
<comment type="caution">
    <text evidence="18">The sequence shown here is derived from an EMBL/GenBank/DDBJ whole genome shotgun (WGS) entry which is preliminary data.</text>
</comment>
<dbReference type="Pfam" id="PF00035">
    <property type="entry name" value="dsrm"/>
    <property type="match status" value="1"/>
</dbReference>
<evidence type="ECO:0000256" key="6">
    <source>
        <dbReference type="ARBA" id="ARBA00022490"/>
    </source>
</evidence>
<sequence length="222" mass="24368">MLASLGTTLSIELLELAFTHGSYSREFGGVPTNERLEHLGDSVLELIITGELYKKFPDVDESRLSKMRAGLVNNPALVPIAKELELGQYLRIGRGEEITGGREKNSILANAFEALVGAIYLEKGYEVTEAIILKWFKPAIESSNALDLGMDAKTALQELVAVMNLNPPEYELTEFGPDHDKSFKAVVVVSNEKFEVGEGKSKREAEQAAAKFAYDKLSARTS</sequence>
<comment type="subcellular location">
    <subcellularLocation>
        <location evidence="2">Cytoplasm</location>
    </subcellularLocation>
</comment>
<dbReference type="GO" id="GO:0006397">
    <property type="term" value="P:mRNA processing"/>
    <property type="evidence" value="ECO:0007669"/>
    <property type="project" value="UniProtKB-KW"/>
</dbReference>
<comment type="similarity">
    <text evidence="3">Belongs to the ribonuclease III family.</text>
</comment>
<evidence type="ECO:0000256" key="13">
    <source>
        <dbReference type="ARBA" id="ARBA00022801"/>
    </source>
</evidence>
<evidence type="ECO:0000256" key="8">
    <source>
        <dbReference type="ARBA" id="ARBA00022664"/>
    </source>
</evidence>
<evidence type="ECO:0000256" key="15">
    <source>
        <dbReference type="ARBA" id="ARBA00022884"/>
    </source>
</evidence>
<dbReference type="InterPro" id="IPR011907">
    <property type="entry name" value="RNase_III"/>
</dbReference>
<dbReference type="GO" id="GO:0003725">
    <property type="term" value="F:double-stranded RNA binding"/>
    <property type="evidence" value="ECO:0007669"/>
    <property type="project" value="TreeGrafter"/>
</dbReference>
<dbReference type="SMART" id="SM00535">
    <property type="entry name" value="RIBOc"/>
    <property type="match status" value="1"/>
</dbReference>
<keyword evidence="10" id="KW-0540">Nuclease</keyword>
<dbReference type="GO" id="GO:0006364">
    <property type="term" value="P:rRNA processing"/>
    <property type="evidence" value="ECO:0007669"/>
    <property type="project" value="UniProtKB-KW"/>
</dbReference>
<dbReference type="PROSITE" id="PS50142">
    <property type="entry name" value="RNASE_3_2"/>
    <property type="match status" value="1"/>
</dbReference>
<evidence type="ECO:0000256" key="1">
    <source>
        <dbReference type="ARBA" id="ARBA00000109"/>
    </source>
</evidence>
<protein>
    <recommendedName>
        <fullName evidence="5">ribonuclease III</fullName>
        <ecNumber evidence="5">3.1.26.3</ecNumber>
    </recommendedName>
</protein>
<dbReference type="GO" id="GO:0046872">
    <property type="term" value="F:metal ion binding"/>
    <property type="evidence" value="ECO:0007669"/>
    <property type="project" value="UniProtKB-KW"/>
</dbReference>
<dbReference type="Gene3D" id="3.30.160.20">
    <property type="match status" value="1"/>
</dbReference>
<dbReference type="PROSITE" id="PS50137">
    <property type="entry name" value="DS_RBD"/>
    <property type="match status" value="1"/>
</dbReference>
<evidence type="ECO:0000256" key="14">
    <source>
        <dbReference type="ARBA" id="ARBA00022842"/>
    </source>
</evidence>
<dbReference type="GO" id="GO:0010468">
    <property type="term" value="P:regulation of gene expression"/>
    <property type="evidence" value="ECO:0007669"/>
    <property type="project" value="TreeGrafter"/>
</dbReference>
<dbReference type="EC" id="3.1.26.3" evidence="5"/>
<keyword evidence="9" id="KW-0819">tRNA processing</keyword>
<dbReference type="SUPFAM" id="SSF54768">
    <property type="entry name" value="dsRNA-binding domain-like"/>
    <property type="match status" value="1"/>
</dbReference>
<evidence type="ECO:0000256" key="12">
    <source>
        <dbReference type="ARBA" id="ARBA00022759"/>
    </source>
</evidence>